<keyword evidence="2" id="KW-0812">Transmembrane</keyword>
<feature type="non-terminal residue" evidence="3">
    <location>
        <position position="1"/>
    </location>
</feature>
<reference evidence="3" key="1">
    <citation type="submission" date="2021-06" db="EMBL/GenBank/DDBJ databases">
        <authorList>
            <person name="Kallberg Y."/>
            <person name="Tangrot J."/>
            <person name="Rosling A."/>
        </authorList>
    </citation>
    <scope>NUCLEOTIDE SEQUENCE</scope>
    <source>
        <strain evidence="3">BR232B</strain>
    </source>
</reference>
<feature type="transmembrane region" description="Helical" evidence="2">
    <location>
        <begin position="490"/>
        <end position="520"/>
    </location>
</feature>
<organism evidence="3 4">
    <name type="scientific">Paraglomus brasilianum</name>
    <dbReference type="NCBI Taxonomy" id="144538"/>
    <lineage>
        <taxon>Eukaryota</taxon>
        <taxon>Fungi</taxon>
        <taxon>Fungi incertae sedis</taxon>
        <taxon>Mucoromycota</taxon>
        <taxon>Glomeromycotina</taxon>
        <taxon>Glomeromycetes</taxon>
        <taxon>Paraglomerales</taxon>
        <taxon>Paraglomeraceae</taxon>
        <taxon>Paraglomus</taxon>
    </lineage>
</organism>
<feature type="compositionally biased region" description="Basic and acidic residues" evidence="1">
    <location>
        <begin position="108"/>
        <end position="118"/>
    </location>
</feature>
<evidence type="ECO:0000313" key="3">
    <source>
        <dbReference type="EMBL" id="CAG8573087.1"/>
    </source>
</evidence>
<evidence type="ECO:0000256" key="1">
    <source>
        <dbReference type="SAM" id="MobiDB-lite"/>
    </source>
</evidence>
<feature type="region of interest" description="Disordered" evidence="1">
    <location>
        <begin position="85"/>
        <end position="118"/>
    </location>
</feature>
<keyword evidence="2" id="KW-1133">Transmembrane helix</keyword>
<name>A0A9N9BRB8_9GLOM</name>
<dbReference type="EMBL" id="CAJVPI010000798">
    <property type="protein sequence ID" value="CAG8573087.1"/>
    <property type="molecule type" value="Genomic_DNA"/>
</dbReference>
<feature type="compositionally biased region" description="Basic residues" evidence="1">
    <location>
        <begin position="28"/>
        <end position="44"/>
    </location>
</feature>
<dbReference type="OrthoDB" id="8061355at2759"/>
<evidence type="ECO:0000256" key="2">
    <source>
        <dbReference type="SAM" id="Phobius"/>
    </source>
</evidence>
<feature type="compositionally biased region" description="Polar residues" evidence="1">
    <location>
        <begin position="94"/>
        <end position="107"/>
    </location>
</feature>
<dbReference type="Proteomes" id="UP000789739">
    <property type="component" value="Unassembled WGS sequence"/>
</dbReference>
<keyword evidence="2" id="KW-0472">Membrane</keyword>
<gene>
    <name evidence="3" type="ORF">PBRASI_LOCUS6208</name>
</gene>
<feature type="region of interest" description="Disordered" evidence="1">
    <location>
        <begin position="1"/>
        <end position="49"/>
    </location>
</feature>
<evidence type="ECO:0000313" key="4">
    <source>
        <dbReference type="Proteomes" id="UP000789739"/>
    </source>
</evidence>
<accession>A0A9N9BRB8</accession>
<protein>
    <submittedName>
        <fullName evidence="3">3855_t:CDS:1</fullName>
    </submittedName>
</protein>
<proteinExistence type="predicted"/>
<dbReference type="AlphaFoldDB" id="A0A9N9BRB8"/>
<sequence>MESIEESVEAETTASIIDSYLLSEPPTTKKRREIPDRKNHKKFVAKPSYVQQSKHHSFEPWANSAGSGIKHDVVNLAVVNDRPQLDSSKIEQPDNINGATTSNNHTLVESKHSDEYGRKPIAVSKSNRAYRQLVPLAQISQDKDTFNASQGNKFLEVPKSANTPVNVRSSKFGHTSINISELGNRFSSISGDTSHTLVGNETWYTNADQNNKIATPHSVGTVYEMPPSAFHTLPTPIENKLHNKQPYINNVNNTPQLKSIPKTQEHSLIPHARNEDTVINTELQPHQVRQRLPEIHEESPAYQEIPGDSVAVLDLENSTNTVSGQKPSIGIPIQEAPMTPEENVPRKSIFGWFKSFIEKKEQFGIAVLPMQDLTSIYNSPDARYGAAVDPDEYGARYEVKSTPELQSNVYPIYSYAHNVNGAKGQKYADPKSSSVSTAYTNEKGFYNKVPSIELDKQSISIHSLVSTESRKSYPLRALVRKSLAYQKRQWVVNVCCVTLCPILMVAIAGLMAIIVTHLVLKNNPAVEILMCSQVKSVDPRNVDYEQTYDDLVSTPASEVPNVPEKFSTVKHANFYIPLVSFDFFSLPDAPDDCVIWMRQDYPIREPYEVDPNVNASLRLDSTFRPAPEGGWLNFTNPRNVIALAKSQTFQQLFVIESFGVDAGDKPLKSPLVLPQNTPLDPGSLAAFALQSTRGDS</sequence>
<comment type="caution">
    <text evidence="3">The sequence shown here is derived from an EMBL/GenBank/DDBJ whole genome shotgun (WGS) entry which is preliminary data.</text>
</comment>
<keyword evidence="4" id="KW-1185">Reference proteome</keyword>